<dbReference type="InterPro" id="IPR000605">
    <property type="entry name" value="Helicase_SF3_ssDNA/RNA_vir"/>
</dbReference>
<keyword evidence="2" id="KW-0347">Helicase</keyword>
<evidence type="ECO:0000313" key="3">
    <source>
        <dbReference type="Proteomes" id="UP000225947"/>
    </source>
</evidence>
<accession>A0A172Q0J5</accession>
<dbReference type="Proteomes" id="UP000225947">
    <property type="component" value="Segment"/>
</dbReference>
<dbReference type="OrthoDB" id="14786at35237"/>
<dbReference type="Gene3D" id="3.40.50.300">
    <property type="entry name" value="P-loop containing nucleotide triphosphate hydrolases"/>
    <property type="match status" value="1"/>
</dbReference>
<dbReference type="EMBL" id="KU935715">
    <property type="protein sequence ID" value="AND75376.1"/>
    <property type="molecule type" value="Genomic_DNA"/>
</dbReference>
<dbReference type="GO" id="GO:0003723">
    <property type="term" value="F:RNA binding"/>
    <property type="evidence" value="ECO:0007669"/>
    <property type="project" value="InterPro"/>
</dbReference>
<protein>
    <submittedName>
        <fullName evidence="2">Helicase</fullName>
    </submittedName>
</protein>
<sequence length="366" mass="42415">MSYLNKPNGYYVAENLAKFIVPVIPAGYYSVQWDDQVKQFFLSPTNPFTIYHKVYGKSDRWAGRILDTYFERQDKATSAAFVGEKGSGKSLLLKRICINFVESHQGIVLIVDQPYAGSTFNQFLQSITQDKIVVIDEFEKVYMEAEPRNSMLSLLDGTWPQHTLFLMTANTTLYGHHLEYFSNRPGRVYFNIEFKSLDIELLKEYMKDNLEDQSRTSEVLEFVGKFSKFNIDMLSVLIKEMNQYPEESIASLTEILNIKTQLNNDTIEFNIRAFNLNTNSEYDPADFVANSSCLLEFLNKHRNEWNPYSTDEELGDQAFDVYITHMNSEISQNPMTREITIIHQGLKFLIQPMYKSFLTNQSAYAL</sequence>
<evidence type="ECO:0000313" key="2">
    <source>
        <dbReference type="EMBL" id="AND75376.1"/>
    </source>
</evidence>
<dbReference type="SMART" id="SM00382">
    <property type="entry name" value="AAA"/>
    <property type="match status" value="1"/>
</dbReference>
<keyword evidence="3" id="KW-1185">Reference proteome</keyword>
<proteinExistence type="predicted"/>
<dbReference type="GO" id="GO:0003724">
    <property type="term" value="F:RNA helicase activity"/>
    <property type="evidence" value="ECO:0007669"/>
    <property type="project" value="InterPro"/>
</dbReference>
<evidence type="ECO:0000259" key="1">
    <source>
        <dbReference type="SMART" id="SM00382"/>
    </source>
</evidence>
<dbReference type="Pfam" id="PF00910">
    <property type="entry name" value="RNA_helicase"/>
    <property type="match status" value="1"/>
</dbReference>
<keyword evidence="2" id="KW-0547">Nucleotide-binding</keyword>
<dbReference type="InterPro" id="IPR027417">
    <property type="entry name" value="P-loop_NTPase"/>
</dbReference>
<keyword evidence="2" id="KW-0378">Hydrolase</keyword>
<organism evidence="2 3">
    <name type="scientific">Acinetobacter phage vB_AbaM_ME3</name>
    <dbReference type="NCBI Taxonomy" id="1837876"/>
    <lineage>
        <taxon>Viruses</taxon>
        <taxon>Duplodnaviria</taxon>
        <taxon>Heunggongvirae</taxon>
        <taxon>Uroviricota</taxon>
        <taxon>Caudoviricetes</taxon>
        <taxon>Metrivirus</taxon>
        <taxon>Metrivirus ME3</taxon>
    </lineage>
</organism>
<feature type="domain" description="AAA+ ATPase" evidence="1">
    <location>
        <begin position="75"/>
        <end position="198"/>
    </location>
</feature>
<dbReference type="SUPFAM" id="SSF52540">
    <property type="entry name" value="P-loop containing nucleoside triphosphate hydrolases"/>
    <property type="match status" value="1"/>
</dbReference>
<keyword evidence="2" id="KW-0067">ATP-binding</keyword>
<dbReference type="InterPro" id="IPR003593">
    <property type="entry name" value="AAA+_ATPase"/>
</dbReference>
<reference evidence="3" key="1">
    <citation type="submission" date="2016-03" db="EMBL/GenBank/DDBJ databases">
        <title>Characterization of Acinetobacter baumannii phage vB_AbaM_ME3.</title>
        <authorList>
            <person name="Buttimer C.T.H."/>
            <person name="Elbreki M."/>
            <person name="Coffey A."/>
        </authorList>
    </citation>
    <scope>NUCLEOTIDE SEQUENCE [LARGE SCALE GENOMIC DNA]</scope>
</reference>
<gene>
    <name evidence="2" type="ORF">ME3_215</name>
</gene>
<name>A0A172Q0J5_9CAUD</name>